<dbReference type="EMBL" id="QDDR01000002">
    <property type="protein sequence ID" value="PVE48359.1"/>
    <property type="molecule type" value="Genomic_DNA"/>
</dbReference>
<sequence>MSAFAARRTVMVDTQVRPSDVTKLPIIQAMLTIPRERFVPGPMVEAAYIGENVALGGGRVLLEPRTLAKMLDTLDIKPSDLVLDLAVATGYSSAVIAHMAQAVVAVEADESLAAEAGAALESIGVTNVALETGAPTAGAPEHGPYDAIIVEGGIEVFPAALESQVKEGGRVVAIFMQGALGTVRLGVRHGDGIRWRDAFNATAPVLEGFAAERGFAL</sequence>
<comment type="caution">
    <text evidence="4">The sequence shown here is derived from an EMBL/GenBank/DDBJ whole genome shotgun (WGS) entry which is preliminary data.</text>
</comment>
<gene>
    <name evidence="4" type="ORF">DDE23_04615</name>
</gene>
<dbReference type="GO" id="GO:0032259">
    <property type="term" value="P:methylation"/>
    <property type="evidence" value="ECO:0007669"/>
    <property type="project" value="UniProtKB-KW"/>
</dbReference>
<dbReference type="GO" id="GO:0005737">
    <property type="term" value="C:cytoplasm"/>
    <property type="evidence" value="ECO:0007669"/>
    <property type="project" value="TreeGrafter"/>
</dbReference>
<keyword evidence="4" id="KW-0489">Methyltransferase</keyword>
<proteinExistence type="inferred from homology"/>
<keyword evidence="4" id="KW-0808">Transferase</keyword>
<evidence type="ECO:0000313" key="4">
    <source>
        <dbReference type="EMBL" id="PVE48359.1"/>
    </source>
</evidence>
<comment type="similarity">
    <text evidence="1">Belongs to the methyltransferase superfamily. L-isoaspartyl/D-aspartyl protein methyltransferase family.</text>
</comment>
<name>A0A2T7UUV8_9RHOB</name>
<dbReference type="RefSeq" id="WP_107750754.1">
    <property type="nucleotide sequence ID" value="NZ_QBKF01000002.1"/>
</dbReference>
<evidence type="ECO:0000256" key="2">
    <source>
        <dbReference type="ARBA" id="ARBA00013346"/>
    </source>
</evidence>
<keyword evidence="5" id="KW-1185">Reference proteome</keyword>
<organism evidence="4 5">
    <name type="scientific">Pararhodobacter aggregans</name>
    <dbReference type="NCBI Taxonomy" id="404875"/>
    <lineage>
        <taxon>Bacteria</taxon>
        <taxon>Pseudomonadati</taxon>
        <taxon>Pseudomonadota</taxon>
        <taxon>Alphaproteobacteria</taxon>
        <taxon>Rhodobacterales</taxon>
        <taxon>Paracoccaceae</taxon>
        <taxon>Pararhodobacter</taxon>
    </lineage>
</organism>
<dbReference type="OrthoDB" id="9798496at2"/>
<dbReference type="InterPro" id="IPR000682">
    <property type="entry name" value="PCMT"/>
</dbReference>
<protein>
    <recommendedName>
        <fullName evidence="2">Protein-L-isoaspartate O-methyltransferase</fullName>
    </recommendedName>
    <alternativeName>
        <fullName evidence="3">Protein L-isoaspartyl methyltransferase</fullName>
    </alternativeName>
</protein>
<dbReference type="PANTHER" id="PTHR11579:SF18">
    <property type="entry name" value="PROTEIN-L-ISOASPARTATE O-METHYLTRANSFERASE"/>
    <property type="match status" value="1"/>
</dbReference>
<dbReference type="PANTHER" id="PTHR11579">
    <property type="entry name" value="PROTEIN-L-ISOASPARTATE O-METHYLTRANSFERASE"/>
    <property type="match status" value="1"/>
</dbReference>
<dbReference type="GO" id="GO:0004719">
    <property type="term" value="F:protein-L-isoaspartate (D-aspartate) O-methyltransferase activity"/>
    <property type="evidence" value="ECO:0007669"/>
    <property type="project" value="InterPro"/>
</dbReference>
<dbReference type="Gene3D" id="3.40.50.150">
    <property type="entry name" value="Vaccinia Virus protein VP39"/>
    <property type="match status" value="1"/>
</dbReference>
<evidence type="ECO:0000256" key="1">
    <source>
        <dbReference type="ARBA" id="ARBA00005369"/>
    </source>
</evidence>
<evidence type="ECO:0000313" key="5">
    <source>
        <dbReference type="Proteomes" id="UP000244810"/>
    </source>
</evidence>
<dbReference type="SUPFAM" id="SSF53335">
    <property type="entry name" value="S-adenosyl-L-methionine-dependent methyltransferases"/>
    <property type="match status" value="1"/>
</dbReference>
<dbReference type="Pfam" id="PF01135">
    <property type="entry name" value="PCMT"/>
    <property type="match status" value="1"/>
</dbReference>
<reference evidence="4 5" key="1">
    <citation type="journal article" date="2011" name="Syst. Appl. Microbiol.">
        <title>Defluviimonas denitrificans gen. nov., sp. nov., and Pararhodobacter aggregans gen. nov., sp. nov., non-phototrophic Rhodobacteraceae from the biofilter of a marine aquaculture.</title>
        <authorList>
            <person name="Foesel B.U."/>
            <person name="Drake H.L."/>
            <person name="Schramm A."/>
        </authorList>
    </citation>
    <scope>NUCLEOTIDE SEQUENCE [LARGE SCALE GENOMIC DNA]</scope>
    <source>
        <strain evidence="4 5">D1-19</strain>
    </source>
</reference>
<dbReference type="AlphaFoldDB" id="A0A2T7UUV8"/>
<accession>A0A2T7UUV8</accession>
<dbReference type="InterPro" id="IPR029063">
    <property type="entry name" value="SAM-dependent_MTases_sf"/>
</dbReference>
<evidence type="ECO:0000256" key="3">
    <source>
        <dbReference type="ARBA" id="ARBA00030757"/>
    </source>
</evidence>
<dbReference type="Proteomes" id="UP000244810">
    <property type="component" value="Unassembled WGS sequence"/>
</dbReference>